<organism evidence="2 3">
    <name type="scientific">Plasmodium gallinaceum</name>
    <dbReference type="NCBI Taxonomy" id="5849"/>
    <lineage>
        <taxon>Eukaryota</taxon>
        <taxon>Sar</taxon>
        <taxon>Alveolata</taxon>
        <taxon>Apicomplexa</taxon>
        <taxon>Aconoidasida</taxon>
        <taxon>Haemosporida</taxon>
        <taxon>Plasmodiidae</taxon>
        <taxon>Plasmodium</taxon>
        <taxon>Plasmodium (Haemamoeba)</taxon>
    </lineage>
</organism>
<dbReference type="OMA" id="MINATIQ"/>
<evidence type="ECO:0000313" key="3">
    <source>
        <dbReference type="Proteomes" id="UP000220797"/>
    </source>
</evidence>
<keyword evidence="3" id="KW-1185">Reference proteome</keyword>
<gene>
    <name evidence="2" type="ORF">PGAL8A_00475500</name>
</gene>
<dbReference type="GeneID" id="39733288"/>
<reference evidence="2" key="1">
    <citation type="submission" date="2015-04" db="EMBL/GenBank/DDBJ databases">
        <authorList>
            <consortium name="Pathogen Informatics"/>
        </authorList>
    </citation>
    <scope>NUCLEOTIDE SEQUENCE [LARGE SCALE GENOMIC DNA]</scope>
    <source>
        <strain evidence="2">8A</strain>
    </source>
</reference>
<keyword evidence="1" id="KW-0472">Membrane</keyword>
<comment type="caution">
    <text evidence="2">The sequence shown here is derived from an EMBL/GenBank/DDBJ whole genome shotgun (WGS) entry which is preliminary data.</text>
</comment>
<name>A0A1J1GY38_PLAGA</name>
<proteinExistence type="predicted"/>
<sequence length="231" mass="28170">MNYRNHLILRFSFIYFYIAFYFLLQCTLKIKSKETLNLQFNKNHVRNLSEHNVENTYKKQETLNNLTGEVLENNCYEATRLEDSEEKIDLDYMRSLWKDMYNEQTLKNDMLNSLIENWDNMCLIHGMDKNSTIEVCKNTRLGCWNRRDAIQKKVNDIKYYNEFKELEEGCTKEQFLHFLDKTKEEMEVRREKLLITWKECLDNSMKMWEMYVKKYSEKKDGEPTEDIKKDM</sequence>
<evidence type="ECO:0000313" key="2">
    <source>
        <dbReference type="EMBL" id="CRG97176.1"/>
    </source>
</evidence>
<dbReference type="RefSeq" id="XP_028529979.1">
    <property type="nucleotide sequence ID" value="XM_028673537.1"/>
</dbReference>
<keyword evidence="1" id="KW-1133">Transmembrane helix</keyword>
<evidence type="ECO:0000256" key="1">
    <source>
        <dbReference type="SAM" id="Phobius"/>
    </source>
</evidence>
<keyword evidence="1" id="KW-0812">Transmembrane</keyword>
<dbReference type="AlphaFoldDB" id="A0A1J1GY38"/>
<dbReference type="VEuPathDB" id="PlasmoDB:PGAL8A_00475500"/>
<dbReference type="EMBL" id="CVMV01000096">
    <property type="protein sequence ID" value="CRG97176.1"/>
    <property type="molecule type" value="Genomic_DNA"/>
</dbReference>
<dbReference type="Proteomes" id="UP000220797">
    <property type="component" value="Unassembled WGS sequence"/>
</dbReference>
<evidence type="ECO:0008006" key="4">
    <source>
        <dbReference type="Google" id="ProtNLM"/>
    </source>
</evidence>
<dbReference type="OrthoDB" id="10477315at2759"/>
<accession>A0A1J1GY38</accession>
<protein>
    <recommendedName>
        <fullName evidence="4">Plasmodium RESA N-terminal domain-containing protein</fullName>
    </recommendedName>
</protein>
<feature type="transmembrane region" description="Helical" evidence="1">
    <location>
        <begin position="7"/>
        <end position="24"/>
    </location>
</feature>